<reference evidence="3 4" key="1">
    <citation type="submission" date="2020-03" db="EMBL/GenBank/DDBJ databases">
        <title>Sequencing the genomes of 1000 actinobacteria strains.</title>
        <authorList>
            <person name="Klenk H.-P."/>
        </authorList>
    </citation>
    <scope>NUCLEOTIDE SEQUENCE [LARGE SCALE GENOMIC DNA]</scope>
    <source>
        <strain evidence="3 4">DSM 16403</strain>
    </source>
</reference>
<dbReference type="InterPro" id="IPR003870">
    <property type="entry name" value="DUF222"/>
</dbReference>
<accession>A0A846RRZ6</accession>
<name>A0A846RRZ6_9MICC</name>
<dbReference type="Pfam" id="PF13391">
    <property type="entry name" value="HNH_2"/>
    <property type="match status" value="1"/>
</dbReference>
<keyword evidence="4" id="KW-1185">Reference proteome</keyword>
<dbReference type="SMART" id="SM00507">
    <property type="entry name" value="HNHc"/>
    <property type="match status" value="1"/>
</dbReference>
<evidence type="ECO:0000259" key="2">
    <source>
        <dbReference type="SMART" id="SM00507"/>
    </source>
</evidence>
<evidence type="ECO:0000313" key="4">
    <source>
        <dbReference type="Proteomes" id="UP000547458"/>
    </source>
</evidence>
<organism evidence="3 4">
    <name type="scientific">Arthrobacter pigmenti</name>
    <dbReference type="NCBI Taxonomy" id="271432"/>
    <lineage>
        <taxon>Bacteria</taxon>
        <taxon>Bacillati</taxon>
        <taxon>Actinomycetota</taxon>
        <taxon>Actinomycetes</taxon>
        <taxon>Micrococcales</taxon>
        <taxon>Micrococcaceae</taxon>
        <taxon>Arthrobacter</taxon>
    </lineage>
</organism>
<evidence type="ECO:0000256" key="1">
    <source>
        <dbReference type="SAM" id="MobiDB-lite"/>
    </source>
</evidence>
<sequence>MSLAAVIDTPDVGDERSGSVSEIGGPRSGSGHHVAEPNGSEIDVAELNRLVASFAAGFTEDFIGMGQAELGEHLAGIEELSRTVEYLQVAAATAVDRSNAAAGGRPAEGNPSTGGAGFVFNTSHVNTPDVNTPGFNTPGLNTAQGRRSVYRCTAEYLQDRLRISRSEATRRLRLGAKLLPRITLTGDTLPAPLEHLAAAVSPNKTSPSNISGSNISAGDVSGSKVSGRSATLIATALDRARFVAEPTVLETMEAQLTASATTYDPDFLTRLIRRWEAHLDPDGPEPTDKELTARQGVFLRGKKRGLHLLDIAATDEQYEYLTTVMNTTTNPRTQPGGNDGAAGVSSAPVREREETFETRTRAQLLLDGLIGACQIALATDQLPATGGHRPQLLVTIDYKSLLREVAENGATPDPTNGLNSRHHAHDTDNRPNAITDGASFAFTGPINARTVRKLACDADIIPIVLGGTNEILDLGRAQRLFTVKQRKALHARDKGCAFPGCHMPSHWTEAHHIQPWSEGGTTTTDNGVLLCSHHHHLIHQGDWTIQVHDRLPWFIPPQQLDPQQHPRRNHYWTLS</sequence>
<feature type="region of interest" description="Disordered" evidence="1">
    <location>
        <begin position="328"/>
        <end position="350"/>
    </location>
</feature>
<dbReference type="RefSeq" id="WP_167991939.1">
    <property type="nucleotide sequence ID" value="NZ_JAATJL010000001.1"/>
</dbReference>
<comment type="caution">
    <text evidence="3">The sequence shown here is derived from an EMBL/GenBank/DDBJ whole genome shotgun (WGS) entry which is preliminary data.</text>
</comment>
<feature type="region of interest" description="Disordered" evidence="1">
    <location>
        <begin position="408"/>
        <end position="430"/>
    </location>
</feature>
<feature type="region of interest" description="Disordered" evidence="1">
    <location>
        <begin position="97"/>
        <end position="117"/>
    </location>
</feature>
<dbReference type="EMBL" id="JAATJL010000001">
    <property type="protein sequence ID" value="NJC21836.1"/>
    <property type="molecule type" value="Genomic_DNA"/>
</dbReference>
<dbReference type="CDD" id="cd00085">
    <property type="entry name" value="HNHc"/>
    <property type="match status" value="1"/>
</dbReference>
<evidence type="ECO:0000313" key="3">
    <source>
        <dbReference type="EMBL" id="NJC21836.1"/>
    </source>
</evidence>
<dbReference type="Proteomes" id="UP000547458">
    <property type="component" value="Unassembled WGS sequence"/>
</dbReference>
<feature type="region of interest" description="Disordered" evidence="1">
    <location>
        <begin position="1"/>
        <end position="37"/>
    </location>
</feature>
<dbReference type="AlphaFoldDB" id="A0A846RRZ6"/>
<dbReference type="Pfam" id="PF02720">
    <property type="entry name" value="DUF222"/>
    <property type="match status" value="1"/>
</dbReference>
<gene>
    <name evidence="3" type="ORF">BJ994_000912</name>
</gene>
<dbReference type="InterPro" id="IPR003615">
    <property type="entry name" value="HNH_nuc"/>
</dbReference>
<feature type="domain" description="HNH nuclease" evidence="2">
    <location>
        <begin position="484"/>
        <end position="536"/>
    </location>
</feature>
<proteinExistence type="predicted"/>
<protein>
    <recommendedName>
        <fullName evidence="2">HNH nuclease domain-containing protein</fullName>
    </recommendedName>
</protein>
<dbReference type="Gene3D" id="1.10.30.50">
    <property type="match status" value="1"/>
</dbReference>